<gene>
    <name evidence="1" type="ORF">CYY_000073</name>
</gene>
<dbReference type="EMBL" id="AJWJ01000002">
    <property type="protein sequence ID" value="KAF2078573.1"/>
    <property type="molecule type" value="Genomic_DNA"/>
</dbReference>
<evidence type="ECO:0000313" key="2">
    <source>
        <dbReference type="Proteomes" id="UP000695562"/>
    </source>
</evidence>
<sequence length="675" mass="80107">MSIKPTSTSTSTIYQSSSFLPIVKNKYLFGLILNLCKYHDRVGYNYYDTPLDILFKRNRFDIFDHRWDLAFNSNNRIQLDIEHLLDISYGDIITFFKHNTSKERLTKVWPIFFPILQLVDLGQENDVVLCGLIIVECKFELQQFIEYQYSNEYISKKPITIESLEYFAKVIGSLGCIQIFGHSCKVFEKCFSNFPYNDFKYLCMVESSNAGKLNLFNRIISKYKPCEFKLDYNQYDMTKFPPSVSKAIMESGEPNIKINFDQFPFDNMSMEYMDYYGTDMKNREPKWSRNISFDHAYKIGDIKLLDYMYQTFDVQSKSFVVDHIPNLEVLNYYISKHNDLFTNRFSGLENACIHSLDLVKRLHSRGFNFSYLSFDACYEVLEYLNQKKIFDLIPSNFRAITKMYHYDLRIIKLFTQTYKDFYVKSSFFNEYVHRDCYDIVEYLLFEDSKQNRRQYSYGATLLSEIARNEKMFNLLLRHNQPVLQEISSKALQQFIPIMYSTMQCIKRTTKCKCLLSEFTKRGSDIWCFDPKEMFNPKVYECLLDGFSLEAADTDPSLYQHLTDIIKHAIKHSNFKLLRYSLSLLNYQGWRFFIQHFDLLEMNLYSIQEKTYSLIVNALSYELLVDHLLVLSKKKHYHPKPRLLAIISQILYIQYTNKEMLIPEPIVDLLANMTIV</sequence>
<evidence type="ECO:0000313" key="1">
    <source>
        <dbReference type="EMBL" id="KAF2078573.1"/>
    </source>
</evidence>
<organism evidence="1 2">
    <name type="scientific">Polysphondylium violaceum</name>
    <dbReference type="NCBI Taxonomy" id="133409"/>
    <lineage>
        <taxon>Eukaryota</taxon>
        <taxon>Amoebozoa</taxon>
        <taxon>Evosea</taxon>
        <taxon>Eumycetozoa</taxon>
        <taxon>Dictyostelia</taxon>
        <taxon>Dictyosteliales</taxon>
        <taxon>Dictyosteliaceae</taxon>
        <taxon>Polysphondylium</taxon>
    </lineage>
</organism>
<keyword evidence="2" id="KW-1185">Reference proteome</keyword>
<dbReference type="Proteomes" id="UP000695562">
    <property type="component" value="Unassembled WGS sequence"/>
</dbReference>
<accession>A0A8J4Q0B2</accession>
<reference evidence="1" key="1">
    <citation type="submission" date="2020-01" db="EMBL/GenBank/DDBJ databases">
        <title>Development of genomics and gene disruption for Polysphondylium violaceum indicates a role for the polyketide synthase stlB in stalk morphogenesis.</title>
        <authorList>
            <person name="Narita B."/>
            <person name="Kawabe Y."/>
            <person name="Kin K."/>
            <person name="Saito T."/>
            <person name="Gibbs R."/>
            <person name="Kuspa A."/>
            <person name="Muzny D."/>
            <person name="Queller D."/>
            <person name="Richards S."/>
            <person name="Strassman J."/>
            <person name="Sucgang R."/>
            <person name="Worley K."/>
            <person name="Schaap P."/>
        </authorList>
    </citation>
    <scope>NUCLEOTIDE SEQUENCE</scope>
    <source>
        <strain evidence="1">QSvi11</strain>
    </source>
</reference>
<proteinExistence type="predicted"/>
<comment type="caution">
    <text evidence="1">The sequence shown here is derived from an EMBL/GenBank/DDBJ whole genome shotgun (WGS) entry which is preliminary data.</text>
</comment>
<dbReference type="AlphaFoldDB" id="A0A8J4Q0B2"/>
<protein>
    <submittedName>
        <fullName evidence="1">Uncharacterized protein</fullName>
    </submittedName>
</protein>
<name>A0A8J4Q0B2_9MYCE</name>